<dbReference type="SUPFAM" id="SSF52777">
    <property type="entry name" value="CoA-dependent acyltransferases"/>
    <property type="match status" value="2"/>
</dbReference>
<dbReference type="GO" id="GO:0044550">
    <property type="term" value="P:secondary metabolite biosynthetic process"/>
    <property type="evidence" value="ECO:0007669"/>
    <property type="project" value="TreeGrafter"/>
</dbReference>
<dbReference type="GO" id="GO:0031177">
    <property type="term" value="F:phosphopantetheine binding"/>
    <property type="evidence" value="ECO:0007669"/>
    <property type="project" value="TreeGrafter"/>
</dbReference>
<dbReference type="EMBL" id="CACVKT020009053">
    <property type="protein sequence ID" value="CAC5419847.1"/>
    <property type="molecule type" value="Genomic_DNA"/>
</dbReference>
<dbReference type="Gene3D" id="3.30.559.10">
    <property type="entry name" value="Chloramphenicol acetyltransferase-like domain"/>
    <property type="match status" value="1"/>
</dbReference>
<gene>
    <name evidence="2" type="ORF">MCOR_52136</name>
</gene>
<dbReference type="PROSITE" id="PS50075">
    <property type="entry name" value="CARRIER"/>
    <property type="match status" value="1"/>
</dbReference>
<dbReference type="PANTHER" id="PTHR45527:SF1">
    <property type="entry name" value="FATTY ACID SYNTHASE"/>
    <property type="match status" value="1"/>
</dbReference>
<reference evidence="2 3" key="1">
    <citation type="submission" date="2020-06" db="EMBL/GenBank/DDBJ databases">
        <authorList>
            <person name="Li R."/>
            <person name="Bekaert M."/>
        </authorList>
    </citation>
    <scope>NUCLEOTIDE SEQUENCE [LARGE SCALE GENOMIC DNA]</scope>
    <source>
        <strain evidence="3">wild</strain>
    </source>
</reference>
<protein>
    <recommendedName>
        <fullName evidence="1">Carrier domain-containing protein</fullName>
    </recommendedName>
</protein>
<dbReference type="InterPro" id="IPR009081">
    <property type="entry name" value="PP-bd_ACP"/>
</dbReference>
<name>A0A6J8EHV6_MYTCO</name>
<dbReference type="InterPro" id="IPR023213">
    <property type="entry name" value="CAT-like_dom_sf"/>
</dbReference>
<dbReference type="Gene3D" id="1.10.1200.10">
    <property type="entry name" value="ACP-like"/>
    <property type="match status" value="1"/>
</dbReference>
<dbReference type="AlphaFoldDB" id="A0A6J8EHV6"/>
<dbReference type="Pfam" id="PF00668">
    <property type="entry name" value="Condensation"/>
    <property type="match status" value="1"/>
</dbReference>
<dbReference type="Pfam" id="PF00550">
    <property type="entry name" value="PP-binding"/>
    <property type="match status" value="1"/>
</dbReference>
<dbReference type="GO" id="GO:0005737">
    <property type="term" value="C:cytoplasm"/>
    <property type="evidence" value="ECO:0007669"/>
    <property type="project" value="TreeGrafter"/>
</dbReference>
<dbReference type="InterPro" id="IPR036736">
    <property type="entry name" value="ACP-like_sf"/>
</dbReference>
<keyword evidence="3" id="KW-1185">Reference proteome</keyword>
<dbReference type="SUPFAM" id="SSF47336">
    <property type="entry name" value="ACP-like"/>
    <property type="match status" value="1"/>
</dbReference>
<proteinExistence type="predicted"/>
<evidence type="ECO:0000313" key="3">
    <source>
        <dbReference type="Proteomes" id="UP000507470"/>
    </source>
</evidence>
<dbReference type="InterPro" id="IPR001242">
    <property type="entry name" value="Condensation_dom"/>
</dbReference>
<sequence length="664" mass="76622">MCGQTINWGPLNVGMANERPELKVHLKEAGYFLLSEAEIEQITLKILDSPLIQVITGKFDWNTIGSNMSSPTVGNQLTMQKFHSALTETSRKIVAGCLSFEHFSTGDIQKRYTELVFKVTNEICGIDIERLSLETQIQDLGIDSLQAMRFARNINQINGNTTITAVNLLSHNLSIADIVTKLEETTEIPPKKINDHEIKESRITLMEKYLYEQFEQNNFDPSLTIYVDLDMSLNLVDSIKWQSLFRTVIHRHPALRTLFVKKEGFVQKRIVDINEITLPFHVVPMTEINHVGHIPPNQNLFYFDPSKDLPCRLLFANEKGVCLVRFLFNHLCLDFTSTEMIIEEFFRSNDSMVQDNFSNTDVAILVEKKLQEDREKLREFWKWYTPNEQLPSMNWNKQNLELNPTCFDYTKVCVEADTVNNLKNFLRSHNIRLFDFITSLYQILLHVILKQNVICMFTDIDMRIHFPELDRTVGKFTQAVPLIIKIDENFKVIEFIKRNKELHLRVIEHSLLPIGEILELNGQSNLNQTAVFAHSIIMEDKSQWKILQRSEENAITVKRIVTGDYTHETGFFVYYDIEGTGNSVELELFYSTISLDKHRSLILLKALTTFITAAVKNPNMRIKEFGDLIKDGIHIGALIEEGTRVGDNRTDTESGGKKKSFWTK</sequence>
<evidence type="ECO:0000313" key="2">
    <source>
        <dbReference type="EMBL" id="CAC5419847.1"/>
    </source>
</evidence>
<dbReference type="Gene3D" id="3.30.559.30">
    <property type="entry name" value="Nonribosomal peptide synthetase, condensation domain"/>
    <property type="match status" value="1"/>
</dbReference>
<dbReference type="Proteomes" id="UP000507470">
    <property type="component" value="Unassembled WGS sequence"/>
</dbReference>
<accession>A0A6J8EHV6</accession>
<dbReference type="PANTHER" id="PTHR45527">
    <property type="entry name" value="NONRIBOSOMAL PEPTIDE SYNTHETASE"/>
    <property type="match status" value="1"/>
</dbReference>
<dbReference type="GO" id="GO:0043041">
    <property type="term" value="P:amino acid activation for nonribosomal peptide biosynthetic process"/>
    <property type="evidence" value="ECO:0007669"/>
    <property type="project" value="TreeGrafter"/>
</dbReference>
<evidence type="ECO:0000259" key="1">
    <source>
        <dbReference type="PROSITE" id="PS50075"/>
    </source>
</evidence>
<organism evidence="2 3">
    <name type="scientific">Mytilus coruscus</name>
    <name type="common">Sea mussel</name>
    <dbReference type="NCBI Taxonomy" id="42192"/>
    <lineage>
        <taxon>Eukaryota</taxon>
        <taxon>Metazoa</taxon>
        <taxon>Spiralia</taxon>
        <taxon>Lophotrochozoa</taxon>
        <taxon>Mollusca</taxon>
        <taxon>Bivalvia</taxon>
        <taxon>Autobranchia</taxon>
        <taxon>Pteriomorphia</taxon>
        <taxon>Mytilida</taxon>
        <taxon>Mytiloidea</taxon>
        <taxon>Mytilidae</taxon>
        <taxon>Mytilinae</taxon>
        <taxon>Mytilus</taxon>
    </lineage>
</organism>
<feature type="domain" description="Carrier" evidence="1">
    <location>
        <begin position="110"/>
        <end position="186"/>
    </location>
</feature>
<dbReference type="GO" id="GO:0003824">
    <property type="term" value="F:catalytic activity"/>
    <property type="evidence" value="ECO:0007669"/>
    <property type="project" value="InterPro"/>
</dbReference>